<evidence type="ECO:0000313" key="2">
    <source>
        <dbReference type="EMBL" id="HJC65720.1"/>
    </source>
</evidence>
<reference evidence="2" key="1">
    <citation type="journal article" date="2021" name="PeerJ">
        <title>Extensive microbial diversity within the chicken gut microbiome revealed by metagenomics and culture.</title>
        <authorList>
            <person name="Gilroy R."/>
            <person name="Ravi A."/>
            <person name="Getino M."/>
            <person name="Pursley I."/>
            <person name="Horton D.L."/>
            <person name="Alikhan N.F."/>
            <person name="Baker D."/>
            <person name="Gharbi K."/>
            <person name="Hall N."/>
            <person name="Watson M."/>
            <person name="Adriaenssens E.M."/>
            <person name="Foster-Nyarko E."/>
            <person name="Jarju S."/>
            <person name="Secka A."/>
            <person name="Antonio M."/>
            <person name="Oren A."/>
            <person name="Chaudhuri R.R."/>
            <person name="La Ragione R."/>
            <person name="Hildebrand F."/>
            <person name="Pallen M.J."/>
        </authorList>
    </citation>
    <scope>NUCLEOTIDE SEQUENCE</scope>
    <source>
        <strain evidence="2">CHK198-12963</strain>
    </source>
</reference>
<protein>
    <submittedName>
        <fullName evidence="2">Uncharacterized protein</fullName>
    </submittedName>
</protein>
<dbReference type="AlphaFoldDB" id="A0A9D2PTD3"/>
<dbReference type="EMBL" id="DWWB01000013">
    <property type="protein sequence ID" value="HJC65720.1"/>
    <property type="molecule type" value="Genomic_DNA"/>
</dbReference>
<proteinExistence type="predicted"/>
<feature type="region of interest" description="Disordered" evidence="1">
    <location>
        <begin position="186"/>
        <end position="209"/>
    </location>
</feature>
<gene>
    <name evidence="2" type="ORF">H9931_03220</name>
</gene>
<evidence type="ECO:0000313" key="3">
    <source>
        <dbReference type="Proteomes" id="UP000823863"/>
    </source>
</evidence>
<name>A0A9D2PTD3_9FIRM</name>
<sequence>MTLCLKPFLILSSFRPGWRISLACACYSSDLVMRQYSQVRDQCRRENKTFSYRQIQKVYTIVLFQDSPEEFHQFPGQYLHYAKQQFNTGLELDMIQEYLLIPLDIFLESQHNISNRLDAWLTVIASSDPERILDVVRVYPEFGELYRQVFRFRDDIKELMSMFSEALKILDTNTTKYMIEEQKEKLRKQEEELRKREEEIRKQREEIKSQQEELLSAKAALAEKDSENQRLKALLAAKE</sequence>
<comment type="caution">
    <text evidence="2">The sequence shown here is derived from an EMBL/GenBank/DDBJ whole genome shotgun (WGS) entry which is preliminary data.</text>
</comment>
<reference evidence="2" key="2">
    <citation type="submission" date="2021-04" db="EMBL/GenBank/DDBJ databases">
        <authorList>
            <person name="Gilroy R."/>
        </authorList>
    </citation>
    <scope>NUCLEOTIDE SEQUENCE</scope>
    <source>
        <strain evidence="2">CHK198-12963</strain>
    </source>
</reference>
<evidence type="ECO:0000256" key="1">
    <source>
        <dbReference type="SAM" id="MobiDB-lite"/>
    </source>
</evidence>
<organism evidence="2 3">
    <name type="scientific">Candidatus Enterocloster excrementigallinarum</name>
    <dbReference type="NCBI Taxonomy" id="2838558"/>
    <lineage>
        <taxon>Bacteria</taxon>
        <taxon>Bacillati</taxon>
        <taxon>Bacillota</taxon>
        <taxon>Clostridia</taxon>
        <taxon>Lachnospirales</taxon>
        <taxon>Lachnospiraceae</taxon>
        <taxon>Enterocloster</taxon>
    </lineage>
</organism>
<dbReference type="Proteomes" id="UP000823863">
    <property type="component" value="Unassembled WGS sequence"/>
</dbReference>
<accession>A0A9D2PTD3</accession>